<keyword evidence="1" id="KW-0812">Transmembrane</keyword>
<sequence length="154" mass="17395">MRSELPATTPSGSERVWSTYVRRAWLFDSTIVSLLVGLFGAIYLNFALQQTMVLETVSLREQLMLFLLFFIPIVSYGLIVLAPLNSWIRSNIRRVLLQFLLFNIAALLLTRIVMSALPLPDAFESPMVLWCIPIFGMVSYLYSSLFLSQAPAAV</sequence>
<keyword evidence="2" id="KW-0808">Transferase</keyword>
<reference evidence="2 3" key="1">
    <citation type="submission" date="2023-07" db="EMBL/GenBank/DDBJ databases">
        <title>Genomic Encyclopedia of Type Strains, Phase IV (KMG-IV): sequencing the most valuable type-strain genomes for metagenomic binning, comparative biology and taxonomic classification.</title>
        <authorList>
            <person name="Goeker M."/>
        </authorList>
    </citation>
    <scope>NUCLEOTIDE SEQUENCE [LARGE SCALE GENOMIC DNA]</scope>
    <source>
        <strain evidence="2 3">DSM 22170</strain>
    </source>
</reference>
<comment type="caution">
    <text evidence="2">The sequence shown here is derived from an EMBL/GenBank/DDBJ whole genome shotgun (WGS) entry which is preliminary data.</text>
</comment>
<feature type="transmembrane region" description="Helical" evidence="1">
    <location>
        <begin position="25"/>
        <end position="44"/>
    </location>
</feature>
<dbReference type="EMBL" id="JAVDQH010000004">
    <property type="protein sequence ID" value="MDR6243340.1"/>
    <property type="molecule type" value="Genomic_DNA"/>
</dbReference>
<evidence type="ECO:0000313" key="3">
    <source>
        <dbReference type="Proteomes" id="UP001185028"/>
    </source>
</evidence>
<gene>
    <name evidence="2" type="ORF">JOC58_001227</name>
</gene>
<protein>
    <submittedName>
        <fullName evidence="2">Signal transduction histidine kinase</fullName>
    </submittedName>
</protein>
<evidence type="ECO:0000313" key="2">
    <source>
        <dbReference type="EMBL" id="MDR6243340.1"/>
    </source>
</evidence>
<keyword evidence="2" id="KW-0418">Kinase</keyword>
<accession>A0ABU1IVS3</accession>
<evidence type="ECO:0000256" key="1">
    <source>
        <dbReference type="SAM" id="Phobius"/>
    </source>
</evidence>
<feature type="transmembrane region" description="Helical" evidence="1">
    <location>
        <begin position="127"/>
        <end position="147"/>
    </location>
</feature>
<dbReference type="GO" id="GO:0016301">
    <property type="term" value="F:kinase activity"/>
    <property type="evidence" value="ECO:0007669"/>
    <property type="project" value="UniProtKB-KW"/>
</dbReference>
<feature type="transmembrane region" description="Helical" evidence="1">
    <location>
        <begin position="96"/>
        <end position="115"/>
    </location>
</feature>
<name>A0ABU1IVS3_9BACL</name>
<feature type="transmembrane region" description="Helical" evidence="1">
    <location>
        <begin position="64"/>
        <end position="84"/>
    </location>
</feature>
<keyword evidence="1" id="KW-0472">Membrane</keyword>
<organism evidence="2 3">
    <name type="scientific">Paenibacillus hunanensis</name>
    <dbReference type="NCBI Taxonomy" id="539262"/>
    <lineage>
        <taxon>Bacteria</taxon>
        <taxon>Bacillati</taxon>
        <taxon>Bacillota</taxon>
        <taxon>Bacilli</taxon>
        <taxon>Bacillales</taxon>
        <taxon>Paenibacillaceae</taxon>
        <taxon>Paenibacillus</taxon>
    </lineage>
</organism>
<proteinExistence type="predicted"/>
<keyword evidence="1" id="KW-1133">Transmembrane helix</keyword>
<dbReference type="RefSeq" id="WP_188773548.1">
    <property type="nucleotide sequence ID" value="NZ_BMMB01000001.1"/>
</dbReference>
<dbReference type="Proteomes" id="UP001185028">
    <property type="component" value="Unassembled WGS sequence"/>
</dbReference>
<keyword evidence="3" id="KW-1185">Reference proteome</keyword>